<dbReference type="PROSITE" id="PS50977">
    <property type="entry name" value="HTH_TETR_2"/>
    <property type="match status" value="1"/>
</dbReference>
<dbReference type="AlphaFoldDB" id="A0A5M3WTQ1"/>
<dbReference type="InterPro" id="IPR001647">
    <property type="entry name" value="HTH_TetR"/>
</dbReference>
<name>A0A5M3WTQ1_9ACTN</name>
<dbReference type="InterPro" id="IPR050109">
    <property type="entry name" value="HTH-type_TetR-like_transc_reg"/>
</dbReference>
<accession>A0A5M3WTQ1</accession>
<dbReference type="PRINTS" id="PR00455">
    <property type="entry name" value="HTHTETR"/>
</dbReference>
<dbReference type="SUPFAM" id="SSF48498">
    <property type="entry name" value="Tetracyclin repressor-like, C-terminal domain"/>
    <property type="match status" value="1"/>
</dbReference>
<dbReference type="Pfam" id="PF00440">
    <property type="entry name" value="TetR_N"/>
    <property type="match status" value="1"/>
</dbReference>
<dbReference type="GO" id="GO:0003700">
    <property type="term" value="F:DNA-binding transcription factor activity"/>
    <property type="evidence" value="ECO:0007669"/>
    <property type="project" value="TreeGrafter"/>
</dbReference>
<gene>
    <name evidence="4" type="ORF">Amac_055030</name>
</gene>
<dbReference type="RefSeq" id="WP_344448052.1">
    <property type="nucleotide sequence ID" value="NZ_BAAAHL010000038.1"/>
</dbReference>
<evidence type="ECO:0000259" key="3">
    <source>
        <dbReference type="PROSITE" id="PS50977"/>
    </source>
</evidence>
<keyword evidence="1 2" id="KW-0238">DNA-binding</keyword>
<sequence>MPKRVDHDARRGEIARAALRLCVREGLASVTIGRVAAEAAISKGLVQHYFPTKEALLQLAAALQRRDIENAVAAAVQRDDPPHTALRQVLLALVNLGAEQILAGHAFLASAAANPQLHRLYREGSSAATAAMARLVTEACGPASAEAEARILLGVAGSLADARMLGEISHDAAIAVLDLQLNRLLEG</sequence>
<keyword evidence="5" id="KW-1185">Reference proteome</keyword>
<proteinExistence type="predicted"/>
<organism evidence="4 5">
    <name type="scientific">Acrocarpospora macrocephala</name>
    <dbReference type="NCBI Taxonomy" id="150177"/>
    <lineage>
        <taxon>Bacteria</taxon>
        <taxon>Bacillati</taxon>
        <taxon>Actinomycetota</taxon>
        <taxon>Actinomycetes</taxon>
        <taxon>Streptosporangiales</taxon>
        <taxon>Streptosporangiaceae</taxon>
        <taxon>Acrocarpospora</taxon>
    </lineage>
</organism>
<comment type="caution">
    <text evidence="4">The sequence shown here is derived from an EMBL/GenBank/DDBJ whole genome shotgun (WGS) entry which is preliminary data.</text>
</comment>
<evidence type="ECO:0000313" key="5">
    <source>
        <dbReference type="Proteomes" id="UP000331127"/>
    </source>
</evidence>
<dbReference type="GO" id="GO:0000976">
    <property type="term" value="F:transcription cis-regulatory region binding"/>
    <property type="evidence" value="ECO:0007669"/>
    <property type="project" value="TreeGrafter"/>
</dbReference>
<dbReference type="SUPFAM" id="SSF46689">
    <property type="entry name" value="Homeodomain-like"/>
    <property type="match status" value="1"/>
</dbReference>
<dbReference type="InterPro" id="IPR036271">
    <property type="entry name" value="Tet_transcr_reg_TetR-rel_C_sf"/>
</dbReference>
<dbReference type="InterPro" id="IPR009057">
    <property type="entry name" value="Homeodomain-like_sf"/>
</dbReference>
<dbReference type="EMBL" id="BLAE01000033">
    <property type="protein sequence ID" value="GES11906.1"/>
    <property type="molecule type" value="Genomic_DNA"/>
</dbReference>
<evidence type="ECO:0000313" key="4">
    <source>
        <dbReference type="EMBL" id="GES11906.1"/>
    </source>
</evidence>
<evidence type="ECO:0000256" key="2">
    <source>
        <dbReference type="PROSITE-ProRule" id="PRU00335"/>
    </source>
</evidence>
<reference evidence="4 5" key="1">
    <citation type="submission" date="2019-10" db="EMBL/GenBank/DDBJ databases">
        <title>Whole genome shotgun sequence of Acrocarpospora macrocephala NBRC 16266.</title>
        <authorList>
            <person name="Ichikawa N."/>
            <person name="Kimura A."/>
            <person name="Kitahashi Y."/>
            <person name="Komaki H."/>
            <person name="Oguchi A."/>
        </authorList>
    </citation>
    <scope>NUCLEOTIDE SEQUENCE [LARGE SCALE GENOMIC DNA]</scope>
    <source>
        <strain evidence="4 5">NBRC 16266</strain>
    </source>
</reference>
<dbReference type="Gene3D" id="1.10.357.10">
    <property type="entry name" value="Tetracycline Repressor, domain 2"/>
    <property type="match status" value="1"/>
</dbReference>
<dbReference type="Proteomes" id="UP000331127">
    <property type="component" value="Unassembled WGS sequence"/>
</dbReference>
<feature type="DNA-binding region" description="H-T-H motif" evidence="2">
    <location>
        <begin position="31"/>
        <end position="50"/>
    </location>
</feature>
<dbReference type="PANTHER" id="PTHR30055">
    <property type="entry name" value="HTH-TYPE TRANSCRIPTIONAL REGULATOR RUTR"/>
    <property type="match status" value="1"/>
</dbReference>
<evidence type="ECO:0000256" key="1">
    <source>
        <dbReference type="ARBA" id="ARBA00023125"/>
    </source>
</evidence>
<protein>
    <submittedName>
        <fullName evidence="4">TetR family transcriptional regulator</fullName>
    </submittedName>
</protein>
<feature type="domain" description="HTH tetR-type" evidence="3">
    <location>
        <begin position="8"/>
        <end position="68"/>
    </location>
</feature>
<dbReference type="PANTHER" id="PTHR30055:SF228">
    <property type="entry name" value="TRANSCRIPTIONAL REGULATOR-RELATED"/>
    <property type="match status" value="1"/>
</dbReference>